<dbReference type="EnsemblPlants" id="evm.model.01.1020">
    <property type="protein sequence ID" value="cds.evm.model.01.1020"/>
    <property type="gene ID" value="evm.TU.01.1020"/>
</dbReference>
<organism evidence="1 2">
    <name type="scientific">Cannabis sativa</name>
    <name type="common">Hemp</name>
    <name type="synonym">Marijuana</name>
    <dbReference type="NCBI Taxonomy" id="3483"/>
    <lineage>
        <taxon>Eukaryota</taxon>
        <taxon>Viridiplantae</taxon>
        <taxon>Streptophyta</taxon>
        <taxon>Embryophyta</taxon>
        <taxon>Tracheophyta</taxon>
        <taxon>Spermatophyta</taxon>
        <taxon>Magnoliopsida</taxon>
        <taxon>eudicotyledons</taxon>
        <taxon>Gunneridae</taxon>
        <taxon>Pentapetalae</taxon>
        <taxon>rosids</taxon>
        <taxon>fabids</taxon>
        <taxon>Rosales</taxon>
        <taxon>Cannabaceae</taxon>
        <taxon>Cannabis</taxon>
    </lineage>
</organism>
<dbReference type="EMBL" id="UZAU01000018">
    <property type="status" value="NOT_ANNOTATED_CDS"/>
    <property type="molecule type" value="Genomic_DNA"/>
</dbReference>
<name>A0A803NFA3_CANSA</name>
<protein>
    <submittedName>
        <fullName evidence="1">Uncharacterized protein</fullName>
    </submittedName>
</protein>
<evidence type="ECO:0000313" key="2">
    <source>
        <dbReference type="Proteomes" id="UP000596661"/>
    </source>
</evidence>
<proteinExistence type="predicted"/>
<evidence type="ECO:0000313" key="1">
    <source>
        <dbReference type="EnsemblPlants" id="cds.evm.model.01.1020"/>
    </source>
</evidence>
<reference evidence="1" key="1">
    <citation type="submission" date="2018-11" db="EMBL/GenBank/DDBJ databases">
        <authorList>
            <person name="Grassa J C."/>
        </authorList>
    </citation>
    <scope>NUCLEOTIDE SEQUENCE [LARGE SCALE GENOMIC DNA]</scope>
</reference>
<dbReference type="Proteomes" id="UP000596661">
    <property type="component" value="Chromosome 1"/>
</dbReference>
<reference evidence="1" key="2">
    <citation type="submission" date="2021-03" db="UniProtKB">
        <authorList>
            <consortium name="EnsemblPlants"/>
        </authorList>
    </citation>
    <scope>IDENTIFICATION</scope>
</reference>
<dbReference type="Gramene" id="evm.model.01.1020">
    <property type="protein sequence ID" value="cds.evm.model.01.1020"/>
    <property type="gene ID" value="evm.TU.01.1020"/>
</dbReference>
<dbReference type="AlphaFoldDB" id="A0A803NFA3"/>
<accession>A0A803NFA3</accession>
<keyword evidence="2" id="KW-1185">Reference proteome</keyword>
<sequence>MKCWRLRWGWIDLGSRLGWIVLGSRRLGMNFTMKGREGTMPRWKYPKDCPPELAVASIEEVVGAAFSGSMDMLVEADFFLAVFLVFFETSRVESEVTSMGVVLFLLPRLAGTIRLRRGDFLNCPCMREKK</sequence>